<organism evidence="1">
    <name type="scientific">hydrothermal vent metagenome</name>
    <dbReference type="NCBI Taxonomy" id="652676"/>
    <lineage>
        <taxon>unclassified sequences</taxon>
        <taxon>metagenomes</taxon>
        <taxon>ecological metagenomes</taxon>
    </lineage>
</organism>
<evidence type="ECO:0000313" key="1">
    <source>
        <dbReference type="EMBL" id="VAX11672.1"/>
    </source>
</evidence>
<gene>
    <name evidence="1" type="ORF">MNBD_GAMMA25-2115</name>
</gene>
<name>A0A3B1B665_9ZZZZ</name>
<dbReference type="AlphaFoldDB" id="A0A3B1B665"/>
<protein>
    <recommendedName>
        <fullName evidence="2">DUF4136 domain-containing protein</fullName>
    </recommendedName>
</protein>
<dbReference type="PROSITE" id="PS51257">
    <property type="entry name" value="PROKAR_LIPOPROTEIN"/>
    <property type="match status" value="1"/>
</dbReference>
<accession>A0A3B1B665</accession>
<dbReference type="EMBL" id="UOFY01000075">
    <property type="protein sequence ID" value="VAX11672.1"/>
    <property type="molecule type" value="Genomic_DNA"/>
</dbReference>
<reference evidence="1" key="1">
    <citation type="submission" date="2018-06" db="EMBL/GenBank/DDBJ databases">
        <authorList>
            <person name="Zhirakovskaya E."/>
        </authorList>
    </citation>
    <scope>NUCLEOTIDE SEQUENCE</scope>
</reference>
<proteinExistence type="predicted"/>
<sequence length="212" mass="24264">MTIYRFHLLFISLITLFTGACTTTTSLTGVWFDKQYSGPPLQNIMIIAVTENTRNRRIFEDALVKQFSQAGTKATASYTVFPGVEQLNKDLIAEKSASLKLDGIIITTITAIENEELYYPPASTYVAPQPYYHNMWTYYPQVYETNTSPGYTVKYEHVKLESNLYNPDTEKLIWSAQSQLFDPKSQDLNTVSESLAWKFIQSLRKAKLLKQK</sequence>
<evidence type="ECO:0008006" key="2">
    <source>
        <dbReference type="Google" id="ProtNLM"/>
    </source>
</evidence>